<reference evidence="3 4" key="1">
    <citation type="submission" date="2019-09" db="EMBL/GenBank/DDBJ databases">
        <authorList>
            <person name="Park J.-S."/>
            <person name="Choi H.-J."/>
        </authorList>
    </citation>
    <scope>NUCLEOTIDE SEQUENCE [LARGE SCALE GENOMIC DNA]</scope>
    <source>
        <strain evidence="3 4">176SS1-4</strain>
    </source>
</reference>
<protein>
    <submittedName>
        <fullName evidence="3">LytTR family transcriptional regulator</fullName>
    </submittedName>
</protein>
<proteinExistence type="predicted"/>
<evidence type="ECO:0000313" key="4">
    <source>
        <dbReference type="Proteomes" id="UP000326554"/>
    </source>
</evidence>
<feature type="transmembrane region" description="Helical" evidence="1">
    <location>
        <begin position="39"/>
        <end position="60"/>
    </location>
</feature>
<accession>A0A5J5GPY1</accession>
<evidence type="ECO:0000256" key="1">
    <source>
        <dbReference type="SAM" id="Phobius"/>
    </source>
</evidence>
<feature type="domain" description="HTH LytTR-type" evidence="2">
    <location>
        <begin position="143"/>
        <end position="242"/>
    </location>
</feature>
<evidence type="ECO:0000259" key="2">
    <source>
        <dbReference type="PROSITE" id="PS50930"/>
    </source>
</evidence>
<sequence>MRRHMSDPQVAAALGGVGVILGIAGPFGTDDVLRPLPRVAYWLAVAVVTYGLGVLADLVISRPLRLRGWPSWARIALDGVVTGLLASAAVTLITLAALGNPPARGREWAGFIAAVILISMTISAVGAVRRGRRKESDSGAPALLGRLPVAKRGSILALSAEDHYVRVRTTKGDALILMRLADAIAETSPVEGLRIHRSHWVALGAVAGVTRRGDGAEITLPTGETVPVSRANMAGLREKGLL</sequence>
<keyword evidence="1" id="KW-0812">Transmembrane</keyword>
<keyword evidence="1" id="KW-0472">Membrane</keyword>
<gene>
    <name evidence="3" type="ORF">F3S47_02350</name>
</gene>
<name>A0A5J5GPY1_9RHOB</name>
<evidence type="ECO:0000313" key="3">
    <source>
        <dbReference type="EMBL" id="KAA9010115.1"/>
    </source>
</evidence>
<comment type="caution">
    <text evidence="3">The sequence shown here is derived from an EMBL/GenBank/DDBJ whole genome shotgun (WGS) entry which is preliminary data.</text>
</comment>
<keyword evidence="1" id="KW-1133">Transmembrane helix</keyword>
<feature type="transmembrane region" description="Helical" evidence="1">
    <location>
        <begin position="72"/>
        <end position="96"/>
    </location>
</feature>
<dbReference type="PROSITE" id="PS50930">
    <property type="entry name" value="HTH_LYTTR"/>
    <property type="match status" value="1"/>
</dbReference>
<dbReference type="Proteomes" id="UP000326554">
    <property type="component" value="Unassembled WGS sequence"/>
</dbReference>
<feature type="transmembrane region" description="Helical" evidence="1">
    <location>
        <begin position="108"/>
        <end position="128"/>
    </location>
</feature>
<dbReference type="EMBL" id="VYQE01000001">
    <property type="protein sequence ID" value="KAA9010115.1"/>
    <property type="molecule type" value="Genomic_DNA"/>
</dbReference>
<dbReference type="SMART" id="SM00850">
    <property type="entry name" value="LytTR"/>
    <property type="match status" value="1"/>
</dbReference>
<dbReference type="Pfam" id="PF04397">
    <property type="entry name" value="LytTR"/>
    <property type="match status" value="1"/>
</dbReference>
<dbReference type="Gene3D" id="2.40.50.1020">
    <property type="entry name" value="LytTr DNA-binding domain"/>
    <property type="match status" value="1"/>
</dbReference>
<organism evidence="3 4">
    <name type="scientific">Histidinibacterium aquaticum</name>
    <dbReference type="NCBI Taxonomy" id="2613962"/>
    <lineage>
        <taxon>Bacteria</taxon>
        <taxon>Pseudomonadati</taxon>
        <taxon>Pseudomonadota</taxon>
        <taxon>Alphaproteobacteria</taxon>
        <taxon>Rhodobacterales</taxon>
        <taxon>Paracoccaceae</taxon>
        <taxon>Histidinibacterium</taxon>
    </lineage>
</organism>
<dbReference type="GO" id="GO:0003677">
    <property type="term" value="F:DNA binding"/>
    <property type="evidence" value="ECO:0007669"/>
    <property type="project" value="InterPro"/>
</dbReference>
<keyword evidence="4" id="KW-1185">Reference proteome</keyword>
<dbReference type="InterPro" id="IPR007492">
    <property type="entry name" value="LytTR_DNA-bd_dom"/>
</dbReference>
<dbReference type="AlphaFoldDB" id="A0A5J5GPY1"/>